<keyword evidence="5" id="KW-0489">Methyltransferase</keyword>
<dbReference type="SUPFAM" id="SSF53335">
    <property type="entry name" value="S-adenosyl-L-methionine-dependent methyltransferases"/>
    <property type="match status" value="1"/>
</dbReference>
<dbReference type="CDD" id="cd02440">
    <property type="entry name" value="AdoMet_MTases"/>
    <property type="match status" value="1"/>
</dbReference>
<dbReference type="EC" id="2.1.1.77" evidence="3"/>
<proteinExistence type="inferred from homology"/>
<dbReference type="Pfam" id="PF01135">
    <property type="entry name" value="PCMT"/>
    <property type="match status" value="1"/>
</dbReference>
<keyword evidence="9" id="KW-1185">Reference proteome</keyword>
<dbReference type="Gene3D" id="3.40.50.150">
    <property type="entry name" value="Vaccinia Virus protein VP39"/>
    <property type="match status" value="1"/>
</dbReference>
<accession>A0AAD1XVV8</accession>
<evidence type="ECO:0000256" key="6">
    <source>
        <dbReference type="ARBA" id="ARBA00022679"/>
    </source>
</evidence>
<evidence type="ECO:0000256" key="4">
    <source>
        <dbReference type="ARBA" id="ARBA00022490"/>
    </source>
</evidence>
<evidence type="ECO:0000256" key="7">
    <source>
        <dbReference type="ARBA" id="ARBA00022691"/>
    </source>
</evidence>
<evidence type="ECO:0000256" key="3">
    <source>
        <dbReference type="ARBA" id="ARBA00011890"/>
    </source>
</evidence>
<evidence type="ECO:0000313" key="8">
    <source>
        <dbReference type="EMBL" id="CAI2379516.1"/>
    </source>
</evidence>
<name>A0AAD1XVV8_EUPCR</name>
<keyword evidence="7" id="KW-0949">S-adenosyl-L-methionine</keyword>
<dbReference type="PANTHER" id="PTHR11579:SF0">
    <property type="entry name" value="PROTEIN-L-ISOASPARTATE(D-ASPARTATE) O-METHYLTRANSFERASE"/>
    <property type="match status" value="1"/>
</dbReference>
<organism evidence="8 9">
    <name type="scientific">Euplotes crassus</name>
    <dbReference type="NCBI Taxonomy" id="5936"/>
    <lineage>
        <taxon>Eukaryota</taxon>
        <taxon>Sar</taxon>
        <taxon>Alveolata</taxon>
        <taxon>Ciliophora</taxon>
        <taxon>Intramacronucleata</taxon>
        <taxon>Spirotrichea</taxon>
        <taxon>Hypotrichia</taxon>
        <taxon>Euplotida</taxon>
        <taxon>Euplotidae</taxon>
        <taxon>Moneuplotes</taxon>
    </lineage>
</organism>
<dbReference type="GO" id="GO:0005737">
    <property type="term" value="C:cytoplasm"/>
    <property type="evidence" value="ECO:0007669"/>
    <property type="project" value="UniProtKB-SubCell"/>
</dbReference>
<dbReference type="GO" id="GO:0004719">
    <property type="term" value="F:protein-L-isoaspartate (D-aspartate) O-methyltransferase activity"/>
    <property type="evidence" value="ECO:0007669"/>
    <property type="project" value="UniProtKB-EC"/>
</dbReference>
<evidence type="ECO:0000256" key="2">
    <source>
        <dbReference type="ARBA" id="ARBA00005369"/>
    </source>
</evidence>
<dbReference type="PANTHER" id="PTHR11579">
    <property type="entry name" value="PROTEIN-L-ISOASPARTATE O-METHYLTRANSFERASE"/>
    <property type="match status" value="1"/>
</dbReference>
<reference evidence="8" key="1">
    <citation type="submission" date="2023-07" db="EMBL/GenBank/DDBJ databases">
        <authorList>
            <consortium name="AG Swart"/>
            <person name="Singh M."/>
            <person name="Singh A."/>
            <person name="Seah K."/>
            <person name="Emmerich C."/>
        </authorList>
    </citation>
    <scope>NUCLEOTIDE SEQUENCE</scope>
    <source>
        <strain evidence="8">DP1</strain>
    </source>
</reference>
<comment type="subcellular location">
    <subcellularLocation>
        <location evidence="1">Cytoplasm</location>
    </subcellularLocation>
</comment>
<dbReference type="AlphaFoldDB" id="A0AAD1XVV8"/>
<gene>
    <name evidence="8" type="ORF">ECRASSUSDP1_LOCUS20926</name>
</gene>
<dbReference type="Proteomes" id="UP001295684">
    <property type="component" value="Unassembled WGS sequence"/>
</dbReference>
<dbReference type="GO" id="GO:0032259">
    <property type="term" value="P:methylation"/>
    <property type="evidence" value="ECO:0007669"/>
    <property type="project" value="UniProtKB-KW"/>
</dbReference>
<keyword evidence="6" id="KW-0808">Transferase</keyword>
<evidence type="ECO:0000313" key="9">
    <source>
        <dbReference type="Proteomes" id="UP001295684"/>
    </source>
</evidence>
<sequence length="232" mass="25764">MKYLYDTQLFVEKNEDMVEYLCKKGLIQEGKVAVTMKTVNRAEFCDYPECAFYQAPQSIGWNATISAPYIHSLVLGVLSKNLKPGAKALDIGCGSGFLCPAMLSMMNFDGTVIGIEHIPELAEKAVKNISKSYEKELLSNKINILVRDGREGFAEEAPYDCIHVGAASEEIPHALIEQLKIGGTLVIPIGLEEEEQDLIVCVRTSKDKIFTQSLTKICYVPLTSKKHQLCRI</sequence>
<protein>
    <recommendedName>
        <fullName evidence="3">protein-L-isoaspartate(D-aspartate) O-methyltransferase</fullName>
        <ecNumber evidence="3">2.1.1.77</ecNumber>
    </recommendedName>
</protein>
<comment type="similarity">
    <text evidence="2">Belongs to the methyltransferase superfamily. L-isoaspartyl/D-aspartyl protein methyltransferase family.</text>
</comment>
<dbReference type="InterPro" id="IPR029063">
    <property type="entry name" value="SAM-dependent_MTases_sf"/>
</dbReference>
<dbReference type="InterPro" id="IPR000682">
    <property type="entry name" value="PCMT"/>
</dbReference>
<dbReference type="EMBL" id="CAMPGE010021365">
    <property type="protein sequence ID" value="CAI2379516.1"/>
    <property type="molecule type" value="Genomic_DNA"/>
</dbReference>
<evidence type="ECO:0000256" key="5">
    <source>
        <dbReference type="ARBA" id="ARBA00022603"/>
    </source>
</evidence>
<dbReference type="NCBIfam" id="TIGR00080">
    <property type="entry name" value="pimt"/>
    <property type="match status" value="1"/>
</dbReference>
<keyword evidence="4" id="KW-0963">Cytoplasm</keyword>
<evidence type="ECO:0000256" key="1">
    <source>
        <dbReference type="ARBA" id="ARBA00004496"/>
    </source>
</evidence>
<comment type="caution">
    <text evidence="8">The sequence shown here is derived from an EMBL/GenBank/DDBJ whole genome shotgun (WGS) entry which is preliminary data.</text>
</comment>